<name>A0AB34PV38_CANAX</name>
<sequence>MYNEKYASDFPNSHYLSNLNNLNGTNQSIHLNRLPTLGEILANKSKSPVDLFTFYQFMKDVEGKIDYLDFWFDLINHLNLCKHYVKGLRDSIIRQSSTFHQQQQQSQSQQQQQGHRIISSSQPQPQSQDLSYESPATATGFRNSMAVSEKSNRKSLSSSILLDLIINDNILEENDSHRLSAFLRGDINLDNLDPKLKDLIEQYNAEIEPNSKHSSRVDSVARSSPSYVSNPIMGSAPIANPQQPYLHQDRKTSSHSLLLHDDDENNHSYYENQLDIGRADKAVSASKYISLQSENKDVFGKEQENERFQHPTNPFADTSAINNQKKRASTINPSLLEKLIKDSPASNGTHSFITRENLRESSHQLLLKYFVEDSEKNLNLPSNLNSQIIKAIEVDGRDDPDVFNYVKNFVFNKLENEHLPKFLDFMATRNINHSNFWRIILGFFFLFIGFWVSFIMVFLNYRKGLRPVIIIPYFLAFYFLISSIYLIDPVMAWMGISETFSKSNGRSLMKIREKFIYRFIVKRSLWVLFLVLIFTAIFTVLFSLVPGHRL</sequence>
<keyword evidence="2" id="KW-0812">Transmembrane</keyword>
<dbReference type="EMBL" id="AJIX01000015">
    <property type="protein sequence ID" value="KGR12831.1"/>
    <property type="molecule type" value="Genomic_DNA"/>
</dbReference>
<dbReference type="InterPro" id="IPR036305">
    <property type="entry name" value="RGS_sf"/>
</dbReference>
<dbReference type="InterPro" id="IPR044926">
    <property type="entry name" value="RGS_subdomain_2"/>
</dbReference>
<evidence type="ECO:0000313" key="5">
    <source>
        <dbReference type="Proteomes" id="UP000030161"/>
    </source>
</evidence>
<dbReference type="InterPro" id="IPR016137">
    <property type="entry name" value="RGS"/>
</dbReference>
<dbReference type="SMART" id="SM00315">
    <property type="entry name" value="RGS"/>
    <property type="match status" value="1"/>
</dbReference>
<feature type="transmembrane region" description="Helical" evidence="2">
    <location>
        <begin position="436"/>
        <end position="461"/>
    </location>
</feature>
<evidence type="ECO:0000256" key="1">
    <source>
        <dbReference type="SAM" id="MobiDB-lite"/>
    </source>
</evidence>
<evidence type="ECO:0000259" key="3">
    <source>
        <dbReference type="SMART" id="SM00315"/>
    </source>
</evidence>
<keyword evidence="2" id="KW-1133">Transmembrane helix</keyword>
<evidence type="ECO:0000313" key="4">
    <source>
        <dbReference type="EMBL" id="KGR12831.1"/>
    </source>
</evidence>
<dbReference type="GO" id="GO:0005886">
    <property type="term" value="C:plasma membrane"/>
    <property type="evidence" value="ECO:0007669"/>
    <property type="project" value="TreeGrafter"/>
</dbReference>
<dbReference type="InterPro" id="IPR052246">
    <property type="entry name" value="Cell_Polariz_PKAAnc"/>
</dbReference>
<gene>
    <name evidence="4" type="ORF">MG3_02919</name>
</gene>
<evidence type="ECO:0000256" key="2">
    <source>
        <dbReference type="SAM" id="Phobius"/>
    </source>
</evidence>
<dbReference type="SUPFAM" id="SSF48097">
    <property type="entry name" value="Regulator of G-protein signaling, RGS"/>
    <property type="match status" value="1"/>
</dbReference>
<feature type="region of interest" description="Disordered" evidence="1">
    <location>
        <begin position="99"/>
        <end position="135"/>
    </location>
</feature>
<dbReference type="PANTHER" id="PTHR13155">
    <property type="entry name" value="A-KINASE ANCHOR PROTEINS"/>
    <property type="match status" value="1"/>
</dbReference>
<reference evidence="4 5" key="1">
    <citation type="submission" date="2013-12" db="EMBL/GenBank/DDBJ databases">
        <title>The Genome Sequence of Candida albicans P78048.</title>
        <authorList>
            <consortium name="The Broad Institute Genome Sequencing Platform"/>
            <consortium name="The Broad Institute Genome Sequencing Center for Infectious Disease"/>
            <person name="Cuomo C."/>
            <person name="Bennett R."/>
            <person name="Hirakawa M."/>
            <person name="Noverr M."/>
            <person name="Mitchell A."/>
            <person name="Young S.K."/>
            <person name="Zeng Q."/>
            <person name="Gargeya S."/>
            <person name="Fitzgerald M."/>
            <person name="Abouelleil A."/>
            <person name="Alvarado L."/>
            <person name="Berlin A.M."/>
            <person name="Chapman S.B."/>
            <person name="Dewar J."/>
            <person name="Goldberg J."/>
            <person name="Griggs A."/>
            <person name="Gujja S."/>
            <person name="Hansen M."/>
            <person name="Howarth C."/>
            <person name="Imamovic A."/>
            <person name="Larimer J."/>
            <person name="McCowan C."/>
            <person name="Murphy C."/>
            <person name="Pearson M."/>
            <person name="Priest M."/>
            <person name="Roberts A."/>
            <person name="Saif S."/>
            <person name="Shea T."/>
            <person name="Sykes S."/>
            <person name="Wortman J."/>
            <person name="Nusbaum C."/>
            <person name="Birren B."/>
        </authorList>
    </citation>
    <scope>NUCLEOTIDE SEQUENCE [LARGE SCALE GENOMIC DNA]</scope>
    <source>
        <strain evidence="4 5">P78048</strain>
    </source>
</reference>
<comment type="caution">
    <text evidence="4">The sequence shown here is derived from an EMBL/GenBank/DDBJ whole genome shotgun (WGS) entry which is preliminary data.</text>
</comment>
<accession>A0AB34PV38</accession>
<protein>
    <recommendedName>
        <fullName evidence="3">RGS domain-containing protein</fullName>
    </recommendedName>
</protein>
<feature type="domain" description="RGS" evidence="3">
    <location>
        <begin position="36"/>
        <end position="432"/>
    </location>
</feature>
<feature type="compositionally biased region" description="Low complexity" evidence="1">
    <location>
        <begin position="99"/>
        <end position="128"/>
    </location>
</feature>
<feature type="transmembrane region" description="Helical" evidence="2">
    <location>
        <begin position="468"/>
        <end position="487"/>
    </location>
</feature>
<feature type="transmembrane region" description="Helical" evidence="2">
    <location>
        <begin position="525"/>
        <end position="545"/>
    </location>
</feature>
<dbReference type="PANTHER" id="PTHR13155:SF1">
    <property type="entry name" value="A-KINASE ANCHOR PROTEIN 10, MITOCHONDRIAL"/>
    <property type="match status" value="1"/>
</dbReference>
<dbReference type="AlphaFoldDB" id="A0AB34PV38"/>
<organism evidence="4 5">
    <name type="scientific">Candida albicans P78048</name>
    <dbReference type="NCBI Taxonomy" id="1094989"/>
    <lineage>
        <taxon>Eukaryota</taxon>
        <taxon>Fungi</taxon>
        <taxon>Dikarya</taxon>
        <taxon>Ascomycota</taxon>
        <taxon>Saccharomycotina</taxon>
        <taxon>Pichiomycetes</taxon>
        <taxon>Debaryomycetaceae</taxon>
        <taxon>Candida/Lodderomyces clade</taxon>
        <taxon>Candida</taxon>
    </lineage>
</organism>
<dbReference type="Proteomes" id="UP000030161">
    <property type="component" value="Unassembled WGS sequence"/>
</dbReference>
<proteinExistence type="predicted"/>
<keyword evidence="2" id="KW-0472">Membrane</keyword>
<dbReference type="Gene3D" id="1.10.167.10">
    <property type="entry name" value="Regulator of G-protein Signalling 4, domain 2"/>
    <property type="match status" value="1"/>
</dbReference>
<dbReference type="GO" id="GO:0008104">
    <property type="term" value="P:intracellular protein localization"/>
    <property type="evidence" value="ECO:0007669"/>
    <property type="project" value="TreeGrafter"/>
</dbReference>